<keyword evidence="2" id="KW-0238">DNA-binding</keyword>
<evidence type="ECO:0000256" key="3">
    <source>
        <dbReference type="ARBA" id="ARBA00023163"/>
    </source>
</evidence>
<evidence type="ECO:0000313" key="5">
    <source>
        <dbReference type="EMBL" id="MFC4388617.1"/>
    </source>
</evidence>
<evidence type="ECO:0000256" key="1">
    <source>
        <dbReference type="ARBA" id="ARBA00023015"/>
    </source>
</evidence>
<evidence type="ECO:0000313" key="6">
    <source>
        <dbReference type="Proteomes" id="UP001595880"/>
    </source>
</evidence>
<dbReference type="PANTHER" id="PTHR43280">
    <property type="entry name" value="ARAC-FAMILY TRANSCRIPTIONAL REGULATOR"/>
    <property type="match status" value="1"/>
</dbReference>
<gene>
    <name evidence="5" type="ORF">ACFOZ1_12530</name>
</gene>
<dbReference type="InterPro" id="IPR009057">
    <property type="entry name" value="Homeodomain-like_sf"/>
</dbReference>
<accession>A0ABV8VXL4</accession>
<dbReference type="InterPro" id="IPR037923">
    <property type="entry name" value="HTH-like"/>
</dbReference>
<dbReference type="InterPro" id="IPR018062">
    <property type="entry name" value="HTH_AraC-typ_CS"/>
</dbReference>
<dbReference type="SMART" id="SM00342">
    <property type="entry name" value="HTH_ARAC"/>
    <property type="match status" value="1"/>
</dbReference>
<dbReference type="Gene3D" id="2.60.120.280">
    <property type="entry name" value="Regulatory protein AraC"/>
    <property type="match status" value="1"/>
</dbReference>
<dbReference type="RefSeq" id="WP_390199783.1">
    <property type="nucleotide sequence ID" value="NZ_JBHSDV010000004.1"/>
</dbReference>
<dbReference type="SUPFAM" id="SSF46689">
    <property type="entry name" value="Homeodomain-like"/>
    <property type="match status" value="2"/>
</dbReference>
<comment type="caution">
    <text evidence="5">The sequence shown here is derived from an EMBL/GenBank/DDBJ whole genome shotgun (WGS) entry which is preliminary data.</text>
</comment>
<dbReference type="SUPFAM" id="SSF51215">
    <property type="entry name" value="Regulatory protein AraC"/>
    <property type="match status" value="1"/>
</dbReference>
<evidence type="ECO:0000259" key="4">
    <source>
        <dbReference type="PROSITE" id="PS01124"/>
    </source>
</evidence>
<keyword evidence="1" id="KW-0805">Transcription regulation</keyword>
<dbReference type="PANTHER" id="PTHR43280:SF30">
    <property type="entry name" value="MMSAB OPERON REGULATORY PROTEIN"/>
    <property type="match status" value="1"/>
</dbReference>
<protein>
    <submittedName>
        <fullName evidence="5">AraC family transcriptional regulator</fullName>
    </submittedName>
</protein>
<name>A0ABV8VXL4_9BACI</name>
<dbReference type="Proteomes" id="UP001595880">
    <property type="component" value="Unassembled WGS sequence"/>
</dbReference>
<dbReference type="EMBL" id="JBHSDV010000004">
    <property type="protein sequence ID" value="MFC4388617.1"/>
    <property type="molecule type" value="Genomic_DNA"/>
</dbReference>
<dbReference type="CDD" id="cd06986">
    <property type="entry name" value="cupin_MmsR-like_N"/>
    <property type="match status" value="1"/>
</dbReference>
<keyword evidence="3" id="KW-0804">Transcription</keyword>
<dbReference type="Pfam" id="PF12833">
    <property type="entry name" value="HTH_18"/>
    <property type="match status" value="1"/>
</dbReference>
<dbReference type="Pfam" id="PF02311">
    <property type="entry name" value="AraC_binding"/>
    <property type="match status" value="1"/>
</dbReference>
<dbReference type="InterPro" id="IPR018060">
    <property type="entry name" value="HTH_AraC"/>
</dbReference>
<sequence length="279" mass="32850">MQILEYLPNKLEYFDLYINQFGKELCMPKHYQHSKNSGTFLIHYIRSGEGVFHTSEQSYSLKAGQGFLTCPNMEYSYEADERDPWYYYWVGFDGIQAEKLLSKANLHVKNPIFLYDQDHQLVHCFEELCALKQQEPLISEVKGLGHLYSILSILIQEHKAKVFADVRQDHKVSYAQEVLQYIHEHFHQKITISEIADEIGLDRSYLCSLFRNVYNKSIQEYLIHYRIQKACELLEHTTLAISSIAQSVGYEDPLQFSKLFKKIKQLSPKNYRQKIEMVD</sequence>
<dbReference type="PROSITE" id="PS00041">
    <property type="entry name" value="HTH_ARAC_FAMILY_1"/>
    <property type="match status" value="1"/>
</dbReference>
<reference evidence="6" key="1">
    <citation type="journal article" date="2019" name="Int. J. Syst. Evol. Microbiol.">
        <title>The Global Catalogue of Microorganisms (GCM) 10K type strain sequencing project: providing services to taxonomists for standard genome sequencing and annotation.</title>
        <authorList>
            <consortium name="The Broad Institute Genomics Platform"/>
            <consortium name="The Broad Institute Genome Sequencing Center for Infectious Disease"/>
            <person name="Wu L."/>
            <person name="Ma J."/>
        </authorList>
    </citation>
    <scope>NUCLEOTIDE SEQUENCE [LARGE SCALE GENOMIC DNA]</scope>
    <source>
        <strain evidence="6">KACC 14058</strain>
    </source>
</reference>
<organism evidence="5 6">
    <name type="scientific">Gracilibacillus marinus</name>
    <dbReference type="NCBI Taxonomy" id="630535"/>
    <lineage>
        <taxon>Bacteria</taxon>
        <taxon>Bacillati</taxon>
        <taxon>Bacillota</taxon>
        <taxon>Bacilli</taxon>
        <taxon>Bacillales</taxon>
        <taxon>Bacillaceae</taxon>
        <taxon>Gracilibacillus</taxon>
    </lineage>
</organism>
<evidence type="ECO:0000256" key="2">
    <source>
        <dbReference type="ARBA" id="ARBA00023125"/>
    </source>
</evidence>
<dbReference type="InterPro" id="IPR003313">
    <property type="entry name" value="AraC-bd"/>
</dbReference>
<feature type="domain" description="HTH araC/xylS-type" evidence="4">
    <location>
        <begin position="176"/>
        <end position="274"/>
    </location>
</feature>
<proteinExistence type="predicted"/>
<dbReference type="Gene3D" id="1.10.10.60">
    <property type="entry name" value="Homeodomain-like"/>
    <property type="match status" value="2"/>
</dbReference>
<keyword evidence="6" id="KW-1185">Reference proteome</keyword>
<dbReference type="PROSITE" id="PS01124">
    <property type="entry name" value="HTH_ARAC_FAMILY_2"/>
    <property type="match status" value="1"/>
</dbReference>